<accession>A0A7S0TNI6</accession>
<dbReference type="InterPro" id="IPR009071">
    <property type="entry name" value="HMG_box_dom"/>
</dbReference>
<keyword evidence="1 2" id="KW-0238">DNA-binding</keyword>
<dbReference type="SMART" id="SM00398">
    <property type="entry name" value="HMG"/>
    <property type="match status" value="1"/>
</dbReference>
<gene>
    <name evidence="5" type="ORF">HAND1043_LOCUS5484</name>
</gene>
<feature type="DNA-binding region" description="HMG box" evidence="2">
    <location>
        <begin position="2"/>
        <end position="70"/>
    </location>
</feature>
<dbReference type="InterPro" id="IPR036910">
    <property type="entry name" value="HMG_box_dom_sf"/>
</dbReference>
<dbReference type="InterPro" id="IPR050342">
    <property type="entry name" value="HMGB"/>
</dbReference>
<evidence type="ECO:0000256" key="3">
    <source>
        <dbReference type="SAM" id="MobiDB-lite"/>
    </source>
</evidence>
<dbReference type="GO" id="GO:0003677">
    <property type="term" value="F:DNA binding"/>
    <property type="evidence" value="ECO:0007669"/>
    <property type="project" value="UniProtKB-UniRule"/>
</dbReference>
<evidence type="ECO:0000259" key="4">
    <source>
        <dbReference type="PROSITE" id="PS50118"/>
    </source>
</evidence>
<evidence type="ECO:0000313" key="5">
    <source>
        <dbReference type="EMBL" id="CAD8738992.1"/>
    </source>
</evidence>
<dbReference type="Gene3D" id="1.10.30.10">
    <property type="entry name" value="High mobility group box domain"/>
    <property type="match status" value="1"/>
</dbReference>
<dbReference type="GO" id="GO:0005634">
    <property type="term" value="C:nucleus"/>
    <property type="evidence" value="ECO:0007669"/>
    <property type="project" value="UniProtKB-UniRule"/>
</dbReference>
<keyword evidence="2" id="KW-0539">Nucleus</keyword>
<dbReference type="Pfam" id="PF00505">
    <property type="entry name" value="HMG_box"/>
    <property type="match status" value="1"/>
</dbReference>
<organism evidence="5">
    <name type="scientific">Hemiselmis andersenii</name>
    <name type="common">Cryptophyte alga</name>
    <dbReference type="NCBI Taxonomy" id="464988"/>
    <lineage>
        <taxon>Eukaryota</taxon>
        <taxon>Cryptophyceae</taxon>
        <taxon>Cryptomonadales</taxon>
        <taxon>Hemiselmidaceae</taxon>
        <taxon>Hemiselmis</taxon>
    </lineage>
</organism>
<evidence type="ECO:0000256" key="1">
    <source>
        <dbReference type="ARBA" id="ARBA00023125"/>
    </source>
</evidence>
<dbReference type="PANTHER" id="PTHR48112">
    <property type="entry name" value="HIGH MOBILITY GROUP PROTEIN DSP1"/>
    <property type="match status" value="1"/>
</dbReference>
<name>A0A7S0TNI6_HEMAN</name>
<dbReference type="SUPFAM" id="SSF47095">
    <property type="entry name" value="HMG-box"/>
    <property type="match status" value="1"/>
</dbReference>
<protein>
    <recommendedName>
        <fullName evidence="4">HMG box domain-containing protein</fullName>
    </recommendedName>
</protein>
<dbReference type="AlphaFoldDB" id="A0A7S0TNI6"/>
<dbReference type="EMBL" id="HBFK01009087">
    <property type="protein sequence ID" value="CAD8738992.1"/>
    <property type="molecule type" value="Transcribed_RNA"/>
</dbReference>
<sequence>MPKRPRTSFFHFSCEVREAEREKHPELSFGDLSKLIGKQWAEMDTEQRQLYVDLEAADKARYAQEMLAYNGSTGEVGKKKRKAKKAGAGMRPKASGSDSKTRPGPPATTSSTVTPFFLARYPRIEKVANPPKISVRLLAALTISEFA</sequence>
<feature type="domain" description="HMG box" evidence="4">
    <location>
        <begin position="2"/>
        <end position="70"/>
    </location>
</feature>
<proteinExistence type="predicted"/>
<dbReference type="PROSITE" id="PS50118">
    <property type="entry name" value="HMG_BOX_2"/>
    <property type="match status" value="1"/>
</dbReference>
<feature type="region of interest" description="Disordered" evidence="3">
    <location>
        <begin position="73"/>
        <end position="112"/>
    </location>
</feature>
<reference evidence="5" key="1">
    <citation type="submission" date="2021-01" db="EMBL/GenBank/DDBJ databases">
        <authorList>
            <person name="Corre E."/>
            <person name="Pelletier E."/>
            <person name="Niang G."/>
            <person name="Scheremetjew M."/>
            <person name="Finn R."/>
            <person name="Kale V."/>
            <person name="Holt S."/>
            <person name="Cochrane G."/>
            <person name="Meng A."/>
            <person name="Brown T."/>
            <person name="Cohen L."/>
        </authorList>
    </citation>
    <scope>NUCLEOTIDE SEQUENCE</scope>
    <source>
        <strain evidence="5">CCMP441</strain>
    </source>
</reference>
<evidence type="ECO:0000256" key="2">
    <source>
        <dbReference type="PROSITE-ProRule" id="PRU00267"/>
    </source>
</evidence>
<dbReference type="PANTHER" id="PTHR48112:SF22">
    <property type="entry name" value="MITOCHONDRIAL TRANSCRIPTION FACTOR A, ISOFORM B"/>
    <property type="match status" value="1"/>
</dbReference>